<feature type="domain" description="CCHC-type" evidence="2">
    <location>
        <begin position="291"/>
        <end position="307"/>
    </location>
</feature>
<evidence type="ECO:0000313" key="4">
    <source>
        <dbReference type="Proteomes" id="UP000289340"/>
    </source>
</evidence>
<feature type="compositionally biased region" description="Basic and acidic residues" evidence="1">
    <location>
        <begin position="241"/>
        <end position="259"/>
    </location>
</feature>
<accession>A0A445M204</accession>
<gene>
    <name evidence="3" type="ORF">D0Y65_001235</name>
</gene>
<dbReference type="Proteomes" id="UP000289340">
    <property type="component" value="Chromosome 1"/>
</dbReference>
<dbReference type="Pfam" id="PF22936">
    <property type="entry name" value="Pol_BBD"/>
    <property type="match status" value="1"/>
</dbReference>
<evidence type="ECO:0000256" key="1">
    <source>
        <dbReference type="SAM" id="MobiDB-lite"/>
    </source>
</evidence>
<dbReference type="AlphaFoldDB" id="A0A445M204"/>
<dbReference type="PANTHER" id="PTHR35317">
    <property type="entry name" value="OS04G0629600 PROTEIN"/>
    <property type="match status" value="1"/>
</dbReference>
<dbReference type="SUPFAM" id="SSF57756">
    <property type="entry name" value="Retrovirus zinc finger-like domains"/>
    <property type="match status" value="1"/>
</dbReference>
<dbReference type="GO" id="GO:0003676">
    <property type="term" value="F:nucleic acid binding"/>
    <property type="evidence" value="ECO:0007669"/>
    <property type="project" value="InterPro"/>
</dbReference>
<organism evidence="3 4">
    <name type="scientific">Glycine soja</name>
    <name type="common">Wild soybean</name>
    <dbReference type="NCBI Taxonomy" id="3848"/>
    <lineage>
        <taxon>Eukaryota</taxon>
        <taxon>Viridiplantae</taxon>
        <taxon>Streptophyta</taxon>
        <taxon>Embryophyta</taxon>
        <taxon>Tracheophyta</taxon>
        <taxon>Spermatophyta</taxon>
        <taxon>Magnoliopsida</taxon>
        <taxon>eudicotyledons</taxon>
        <taxon>Gunneridae</taxon>
        <taxon>Pentapetalae</taxon>
        <taxon>rosids</taxon>
        <taxon>fabids</taxon>
        <taxon>Fabales</taxon>
        <taxon>Fabaceae</taxon>
        <taxon>Papilionoideae</taxon>
        <taxon>50 kb inversion clade</taxon>
        <taxon>NPAAA clade</taxon>
        <taxon>indigoferoid/millettioid clade</taxon>
        <taxon>Phaseoleae</taxon>
        <taxon>Glycine</taxon>
        <taxon>Glycine subgen. Soja</taxon>
    </lineage>
</organism>
<evidence type="ECO:0000259" key="2">
    <source>
        <dbReference type="SMART" id="SM00343"/>
    </source>
</evidence>
<dbReference type="InterPro" id="IPR054722">
    <property type="entry name" value="PolX-like_BBD"/>
</dbReference>
<feature type="region of interest" description="Disordered" evidence="1">
    <location>
        <begin position="240"/>
        <end position="259"/>
    </location>
</feature>
<name>A0A445M204_GLYSO</name>
<protein>
    <recommendedName>
        <fullName evidence="2">CCHC-type domain-containing protein</fullName>
    </recommendedName>
</protein>
<evidence type="ECO:0000313" key="3">
    <source>
        <dbReference type="EMBL" id="RZC29574.1"/>
    </source>
</evidence>
<comment type="caution">
    <text evidence="3">The sequence shown here is derived from an EMBL/GenBank/DDBJ whole genome shotgun (WGS) entry which is preliminary data.</text>
</comment>
<feature type="domain" description="CCHC-type" evidence="2">
    <location>
        <begin position="270"/>
        <end position="286"/>
    </location>
</feature>
<dbReference type="Pfam" id="PF14223">
    <property type="entry name" value="Retrotran_gag_2"/>
    <property type="match status" value="1"/>
</dbReference>
<dbReference type="SMART" id="SM00343">
    <property type="entry name" value="ZnF_C2HC"/>
    <property type="match status" value="2"/>
</dbReference>
<dbReference type="EMBL" id="QZWG01000001">
    <property type="protein sequence ID" value="RZC29574.1"/>
    <property type="molecule type" value="Genomic_DNA"/>
</dbReference>
<reference evidence="3 4" key="1">
    <citation type="submission" date="2018-09" db="EMBL/GenBank/DDBJ databases">
        <title>A high-quality reference genome of wild soybean provides a powerful tool to mine soybean genomes.</title>
        <authorList>
            <person name="Xie M."/>
            <person name="Chung C.Y.L."/>
            <person name="Li M.-W."/>
            <person name="Wong F.-L."/>
            <person name="Chan T.-F."/>
            <person name="Lam H.-M."/>
        </authorList>
    </citation>
    <scope>NUCLEOTIDE SEQUENCE [LARGE SCALE GENOMIC DNA]</scope>
    <source>
        <strain evidence="4">cv. W05</strain>
        <tissue evidence="3">Hypocotyl of etiolated seedlings</tissue>
    </source>
</reference>
<dbReference type="InterPro" id="IPR036875">
    <property type="entry name" value="Znf_CCHC_sf"/>
</dbReference>
<dbReference type="PANTHER" id="PTHR35317:SF35">
    <property type="entry name" value="DUF4219 DOMAIN-CONTAINING PROTEIN"/>
    <property type="match status" value="1"/>
</dbReference>
<sequence length="376" mass="42854">MSNSDGGAKGPTAEIVTTSCKLTDIKLDGDSENYVEWKHLVEFSLGGMTKEDYLTETCPDGSKAVIGDGDPTEEAYSSKKNSKALFTLQQAVTDPIFPRIMGAKTANEAWNTLQEEFQGSVKVRAVKLQSLRRDFELLKMKESETVKGYYSKVKEIVNQMRAFGEDILDKKIVEKILITMPQKFDPIVTTIEETKDLSTLSEIELVSSLEAYEQRLYRHKEDTIENVFQSKFKFQLQNKENGGKKNYGETSQRREGSRNFLKNKIDKNPPCNICKRQGHVEKNCWFRNMPQCNHCKKFGHIEKNCRNKNRHQANIAEEHDQEQCTFYATQDSIKEKGGNWYLDSGCSNHTAKDEIIFKSIDESVKVKVRLGNGSVV</sequence>
<dbReference type="InterPro" id="IPR001878">
    <property type="entry name" value="Znf_CCHC"/>
</dbReference>
<dbReference type="Gene3D" id="4.10.60.10">
    <property type="entry name" value="Zinc finger, CCHC-type"/>
    <property type="match status" value="1"/>
</dbReference>
<dbReference type="GO" id="GO:0008270">
    <property type="term" value="F:zinc ion binding"/>
    <property type="evidence" value="ECO:0007669"/>
    <property type="project" value="InterPro"/>
</dbReference>
<keyword evidence="4" id="KW-1185">Reference proteome</keyword>
<proteinExistence type="predicted"/>